<keyword evidence="5" id="KW-0489">Methyltransferase</keyword>
<dbReference type="InterPro" id="IPR036986">
    <property type="entry name" value="S4_RNA-bd_sf"/>
</dbReference>
<dbReference type="Gene3D" id="3.40.50.150">
    <property type="entry name" value="Vaccinia Virus protein VP39"/>
    <property type="match status" value="1"/>
</dbReference>
<evidence type="ECO:0000259" key="4">
    <source>
        <dbReference type="SMART" id="SM00363"/>
    </source>
</evidence>
<sequence length="274" mass="28656">MAAATRRRLSRLDAELVRRKLARSREHARTLIEAGRVSVDGLVAAKPATQVATSAALLVREDADDPGYVSRGGHKLAGALDAFTPLGLRVTGRRALDAGASTGGFTDVLLRAGAAHVIAVDVGYGQLAWTLQADERVTVRDRTNVREMTLEQIGGVPAELIVGDLSFIPLGLVLPALIACAAPDADLVLMVKPQFEVGKERLGSGGVVRSPRLRAEAVTAVAERAAELGLGVRGVTASPLPGPSGNVEYFLWLRAGAPALDPADVERAVTEGPQ</sequence>
<dbReference type="Gene3D" id="3.10.290.10">
    <property type="entry name" value="RNA-binding S4 domain"/>
    <property type="match status" value="1"/>
</dbReference>
<evidence type="ECO:0000313" key="6">
    <source>
        <dbReference type="Proteomes" id="UP000198873"/>
    </source>
</evidence>
<proteinExistence type="inferred from homology"/>
<dbReference type="InterPro" id="IPR002877">
    <property type="entry name" value="RNA_MeTrfase_FtsJ_dom"/>
</dbReference>
<dbReference type="InterPro" id="IPR047048">
    <property type="entry name" value="TlyA"/>
</dbReference>
<dbReference type="PIRSF" id="PIRSF005578">
    <property type="entry name" value="TlyA"/>
    <property type="match status" value="1"/>
</dbReference>
<dbReference type="SUPFAM" id="SSF55174">
    <property type="entry name" value="Alpha-L RNA-binding motif"/>
    <property type="match status" value="1"/>
</dbReference>
<dbReference type="Proteomes" id="UP000198873">
    <property type="component" value="Unassembled WGS sequence"/>
</dbReference>
<dbReference type="PANTHER" id="PTHR32319:SF0">
    <property type="entry name" value="BACTERIAL HEMOLYSIN-LIKE PROTEIN"/>
    <property type="match status" value="1"/>
</dbReference>
<dbReference type="CDD" id="cd02440">
    <property type="entry name" value="AdoMet_MTases"/>
    <property type="match status" value="1"/>
</dbReference>
<gene>
    <name evidence="5" type="ORF">SAMN05444716_10212</name>
</gene>
<evidence type="ECO:0000256" key="2">
    <source>
        <dbReference type="ARBA" id="ARBA00029460"/>
    </source>
</evidence>
<dbReference type="NCBIfam" id="TIGR00478">
    <property type="entry name" value="tly"/>
    <property type="match status" value="1"/>
</dbReference>
<keyword evidence="6" id="KW-1185">Reference proteome</keyword>
<dbReference type="SMART" id="SM00363">
    <property type="entry name" value="S4"/>
    <property type="match status" value="1"/>
</dbReference>
<dbReference type="Pfam" id="PF01728">
    <property type="entry name" value="FtsJ"/>
    <property type="match status" value="1"/>
</dbReference>
<keyword evidence="1 3" id="KW-0694">RNA-binding</keyword>
<dbReference type="InterPro" id="IPR004538">
    <property type="entry name" value="Hemolysin_A/TlyA"/>
</dbReference>
<organism evidence="5 6">
    <name type="scientific">Streptomyces harbinensis</name>
    <dbReference type="NCBI Taxonomy" id="1176198"/>
    <lineage>
        <taxon>Bacteria</taxon>
        <taxon>Bacillati</taxon>
        <taxon>Actinomycetota</taxon>
        <taxon>Actinomycetes</taxon>
        <taxon>Kitasatosporales</taxon>
        <taxon>Streptomycetaceae</taxon>
        <taxon>Streptomyces</taxon>
    </lineage>
</organism>
<evidence type="ECO:0000256" key="1">
    <source>
        <dbReference type="ARBA" id="ARBA00022884"/>
    </source>
</evidence>
<dbReference type="InterPro" id="IPR002942">
    <property type="entry name" value="S4_RNA-bd"/>
</dbReference>
<dbReference type="AlphaFoldDB" id="A0A1I6QG31"/>
<dbReference type="CDD" id="cd00165">
    <property type="entry name" value="S4"/>
    <property type="match status" value="1"/>
</dbReference>
<dbReference type="SUPFAM" id="SSF53335">
    <property type="entry name" value="S-adenosyl-L-methionine-dependent methyltransferases"/>
    <property type="match status" value="1"/>
</dbReference>
<dbReference type="Pfam" id="PF01479">
    <property type="entry name" value="S4"/>
    <property type="match status" value="1"/>
</dbReference>
<dbReference type="GO" id="GO:0032259">
    <property type="term" value="P:methylation"/>
    <property type="evidence" value="ECO:0007669"/>
    <property type="project" value="UniProtKB-KW"/>
</dbReference>
<protein>
    <submittedName>
        <fullName evidence="5">23S rRNA (Cytidine1920-2'-O)/16S rRNA (Cytidine1409-2'-O)-methyltransferase</fullName>
    </submittedName>
</protein>
<feature type="domain" description="RNA-binding S4" evidence="4">
    <location>
        <begin position="10"/>
        <end position="77"/>
    </location>
</feature>
<dbReference type="InterPro" id="IPR029063">
    <property type="entry name" value="SAM-dependent_MTases_sf"/>
</dbReference>
<dbReference type="PANTHER" id="PTHR32319">
    <property type="entry name" value="BACTERIAL HEMOLYSIN-LIKE PROTEIN"/>
    <property type="match status" value="1"/>
</dbReference>
<keyword evidence="5" id="KW-0808">Transferase</keyword>
<dbReference type="GO" id="GO:0003723">
    <property type="term" value="F:RNA binding"/>
    <property type="evidence" value="ECO:0007669"/>
    <property type="project" value="UniProtKB-KW"/>
</dbReference>
<name>A0A1I6QG31_9ACTN</name>
<dbReference type="STRING" id="1176198.SAMN05444716_10212"/>
<dbReference type="GO" id="GO:0008168">
    <property type="term" value="F:methyltransferase activity"/>
    <property type="evidence" value="ECO:0007669"/>
    <property type="project" value="UniProtKB-KW"/>
</dbReference>
<comment type="similarity">
    <text evidence="2">Belongs to the TlyA family.</text>
</comment>
<dbReference type="PROSITE" id="PS50889">
    <property type="entry name" value="S4"/>
    <property type="match status" value="1"/>
</dbReference>
<evidence type="ECO:0000313" key="5">
    <source>
        <dbReference type="EMBL" id="SFS51416.1"/>
    </source>
</evidence>
<reference evidence="6" key="1">
    <citation type="submission" date="2016-10" db="EMBL/GenBank/DDBJ databases">
        <authorList>
            <person name="Varghese N."/>
            <person name="Submissions S."/>
        </authorList>
    </citation>
    <scope>NUCLEOTIDE SEQUENCE [LARGE SCALE GENOMIC DNA]</scope>
    <source>
        <strain evidence="6">CGMCC 4.7047</strain>
    </source>
</reference>
<dbReference type="EMBL" id="FPAB01000002">
    <property type="protein sequence ID" value="SFS51416.1"/>
    <property type="molecule type" value="Genomic_DNA"/>
</dbReference>
<accession>A0A1I6QG31</accession>
<evidence type="ECO:0000256" key="3">
    <source>
        <dbReference type="PROSITE-ProRule" id="PRU00182"/>
    </source>
</evidence>